<feature type="chain" id="PRO_5025486449" evidence="1">
    <location>
        <begin position="31"/>
        <end position="115"/>
    </location>
</feature>
<proteinExistence type="predicted"/>
<evidence type="ECO:0000313" key="2">
    <source>
        <dbReference type="EMBL" id="GFH26813.1"/>
    </source>
</evidence>
<dbReference type="AlphaFoldDB" id="A0A699ZVV9"/>
<name>A0A699ZVV9_HAELA</name>
<sequence length="115" mass="12138">MRCSGHGWCTFTSLPPVLIIVLVAAFPAAASDAPMVGATGVSANYPSFPFTRCRDYSCSNSPYYLTTPTLSALTSRLLLVCTTLRTRSPQGCLPGQDPTSCSALATSLHALYIST</sequence>
<accession>A0A699ZVV9</accession>
<keyword evidence="3" id="KW-1185">Reference proteome</keyword>
<feature type="signal peptide" evidence="1">
    <location>
        <begin position="1"/>
        <end position="30"/>
    </location>
</feature>
<protein>
    <submittedName>
        <fullName evidence="2">Uncharacterized protein</fullName>
    </submittedName>
</protein>
<dbReference type="EMBL" id="BLLF01003249">
    <property type="protein sequence ID" value="GFH26813.1"/>
    <property type="molecule type" value="Genomic_DNA"/>
</dbReference>
<dbReference type="Proteomes" id="UP000485058">
    <property type="component" value="Unassembled WGS sequence"/>
</dbReference>
<feature type="non-terminal residue" evidence="2">
    <location>
        <position position="115"/>
    </location>
</feature>
<comment type="caution">
    <text evidence="2">The sequence shown here is derived from an EMBL/GenBank/DDBJ whole genome shotgun (WGS) entry which is preliminary data.</text>
</comment>
<keyword evidence="1" id="KW-0732">Signal</keyword>
<organism evidence="2 3">
    <name type="scientific">Haematococcus lacustris</name>
    <name type="common">Green alga</name>
    <name type="synonym">Haematococcus pluvialis</name>
    <dbReference type="NCBI Taxonomy" id="44745"/>
    <lineage>
        <taxon>Eukaryota</taxon>
        <taxon>Viridiplantae</taxon>
        <taxon>Chlorophyta</taxon>
        <taxon>core chlorophytes</taxon>
        <taxon>Chlorophyceae</taxon>
        <taxon>CS clade</taxon>
        <taxon>Chlamydomonadales</taxon>
        <taxon>Haematococcaceae</taxon>
        <taxon>Haematococcus</taxon>
    </lineage>
</organism>
<reference evidence="2 3" key="1">
    <citation type="submission" date="2020-02" db="EMBL/GenBank/DDBJ databases">
        <title>Draft genome sequence of Haematococcus lacustris strain NIES-144.</title>
        <authorList>
            <person name="Morimoto D."/>
            <person name="Nakagawa S."/>
            <person name="Yoshida T."/>
            <person name="Sawayama S."/>
        </authorList>
    </citation>
    <scope>NUCLEOTIDE SEQUENCE [LARGE SCALE GENOMIC DNA]</scope>
    <source>
        <strain evidence="2 3">NIES-144</strain>
    </source>
</reference>
<evidence type="ECO:0000256" key="1">
    <source>
        <dbReference type="SAM" id="SignalP"/>
    </source>
</evidence>
<gene>
    <name evidence="2" type="ORF">HaLaN_25026</name>
</gene>
<evidence type="ECO:0000313" key="3">
    <source>
        <dbReference type="Proteomes" id="UP000485058"/>
    </source>
</evidence>
<feature type="non-terminal residue" evidence="2">
    <location>
        <position position="1"/>
    </location>
</feature>